<protein>
    <submittedName>
        <fullName evidence="2">Hemerythrin domain-containing protein</fullName>
    </submittedName>
</protein>
<organism evidence="2 3">
    <name type="scientific">Defluviicoccus vanus</name>
    <dbReference type="NCBI Taxonomy" id="111831"/>
    <lineage>
        <taxon>Bacteria</taxon>
        <taxon>Pseudomonadati</taxon>
        <taxon>Pseudomonadota</taxon>
        <taxon>Alphaproteobacteria</taxon>
        <taxon>Rhodospirillales</taxon>
        <taxon>Rhodospirillaceae</taxon>
        <taxon>Defluviicoccus</taxon>
    </lineage>
</organism>
<proteinExistence type="predicted"/>
<evidence type="ECO:0000313" key="2">
    <source>
        <dbReference type="EMBL" id="QNT68200.1"/>
    </source>
</evidence>
<evidence type="ECO:0000313" key="3">
    <source>
        <dbReference type="Proteomes" id="UP000516369"/>
    </source>
</evidence>
<dbReference type="AlphaFoldDB" id="A0A7H1MXL4"/>
<dbReference type="EMBL" id="CP053923">
    <property type="protein sequence ID" value="QNT68200.1"/>
    <property type="molecule type" value="Genomic_DNA"/>
</dbReference>
<name>A0A7H1MXL4_9PROT</name>
<evidence type="ECO:0000259" key="1">
    <source>
        <dbReference type="Pfam" id="PF01814"/>
    </source>
</evidence>
<dbReference type="Pfam" id="PF01814">
    <property type="entry name" value="Hemerythrin"/>
    <property type="match status" value="1"/>
</dbReference>
<dbReference type="InterPro" id="IPR012312">
    <property type="entry name" value="Hemerythrin-like"/>
</dbReference>
<reference evidence="2 3" key="1">
    <citation type="submission" date="2020-05" db="EMBL/GenBank/DDBJ databases">
        <title>Complete closed genome sequence of Defluviicoccus vanus.</title>
        <authorList>
            <person name="Bessarab I."/>
            <person name="Arumugam K."/>
            <person name="Maszenan A.M."/>
            <person name="Seviour R.J."/>
            <person name="Williams R.B."/>
        </authorList>
    </citation>
    <scope>NUCLEOTIDE SEQUENCE [LARGE SCALE GENOMIC DNA]</scope>
    <source>
        <strain evidence="2 3">Ben 114</strain>
    </source>
</reference>
<feature type="domain" description="Hemerythrin-like" evidence="1">
    <location>
        <begin position="62"/>
        <end position="166"/>
    </location>
</feature>
<sequence length="195" mass="22362">MRSYAAKCAWHKGRRGLKGQFMGRLSELGGLLHEEHFRIVVWLGDLKNHPFVTPIPQGGGQSLQEERQGLRHLLEGLDAFSQHDAFEEETLFPLIAEQCLPRTVNYLHREHAKINTTVAKLRSLVVSRLQRRGDATVCAQIMQAANDFYRELFDHLAREEDLIIQRLRSLLDPETDSRLVCEHFARPLFALRAVG</sequence>
<accession>A0A7H1MXL4</accession>
<dbReference type="RefSeq" id="WP_190261643.1">
    <property type="nucleotide sequence ID" value="NZ_CP053923.1"/>
</dbReference>
<keyword evidence="3" id="KW-1185">Reference proteome</keyword>
<gene>
    <name evidence="2" type="ORF">HQ394_00990</name>
</gene>
<dbReference type="Proteomes" id="UP000516369">
    <property type="component" value="Chromosome"/>
</dbReference>
<dbReference type="KEGG" id="dvn:HQ394_00990"/>
<dbReference type="Gene3D" id="1.20.120.520">
    <property type="entry name" value="nmb1532 protein domain like"/>
    <property type="match status" value="1"/>
</dbReference>